<evidence type="ECO:0000256" key="3">
    <source>
        <dbReference type="ARBA" id="ARBA00022475"/>
    </source>
</evidence>
<comment type="subunit">
    <text evidence="9">The Tat system comprises two distinct complexes: a TatABC complex, containing multiple copies of TatA, TatB and TatC subunits, and a separate TatA complex, containing only TatA subunits. Substrates initially bind to the TatABC complex, which probably triggers association of the separate TatA complex to form the active translocon.</text>
</comment>
<dbReference type="Gene3D" id="1.20.5.3310">
    <property type="match status" value="1"/>
</dbReference>
<dbReference type="NCBIfam" id="TIGR01411">
    <property type="entry name" value="tatAE"/>
    <property type="match status" value="1"/>
</dbReference>
<dbReference type="PANTHER" id="PTHR42982:SF1">
    <property type="entry name" value="SEC-INDEPENDENT PROTEIN TRANSLOCASE PROTEIN TATA"/>
    <property type="match status" value="1"/>
</dbReference>
<comment type="caution">
    <text evidence="11">The sequence shown here is derived from an EMBL/GenBank/DDBJ whole genome shotgun (WGS) entry which is preliminary data.</text>
</comment>
<dbReference type="GO" id="GO:0033281">
    <property type="term" value="C:TAT protein transport complex"/>
    <property type="evidence" value="ECO:0007669"/>
    <property type="project" value="UniProtKB-UniRule"/>
</dbReference>
<dbReference type="GO" id="GO:0008320">
    <property type="term" value="F:protein transmembrane transporter activity"/>
    <property type="evidence" value="ECO:0007669"/>
    <property type="project" value="UniProtKB-UniRule"/>
</dbReference>
<keyword evidence="3 9" id="KW-1003">Cell membrane</keyword>
<dbReference type="InterPro" id="IPR006312">
    <property type="entry name" value="TatA/E"/>
</dbReference>
<name>A0A423Q0Z9_9GAMM</name>
<reference evidence="11 12" key="1">
    <citation type="submission" date="2013-10" db="EMBL/GenBank/DDBJ databases">
        <title>Salinisphaera japonica YTM-1 Genome Sequencing.</title>
        <authorList>
            <person name="Lai Q."/>
            <person name="Li C."/>
            <person name="Shao Z."/>
        </authorList>
    </citation>
    <scope>NUCLEOTIDE SEQUENCE [LARGE SCALE GENOMIC DNA]</scope>
    <source>
        <strain evidence="11 12">YTM-1</strain>
    </source>
</reference>
<dbReference type="Pfam" id="PF02416">
    <property type="entry name" value="TatA_B_E"/>
    <property type="match status" value="1"/>
</dbReference>
<dbReference type="FunCoup" id="A0A423Q0Z9">
    <property type="interactions" value="541"/>
</dbReference>
<comment type="function">
    <text evidence="9">Part of the twin-arginine translocation (Tat) system that transports large folded proteins containing a characteristic twin-arginine motif in their signal peptide across membranes. TatA could form the protein-conducting channel of the Tat system.</text>
</comment>
<dbReference type="Proteomes" id="UP000285310">
    <property type="component" value="Unassembled WGS sequence"/>
</dbReference>
<organism evidence="11 12">
    <name type="scientific">Salinisphaera japonica YTM-1</name>
    <dbReference type="NCBI Taxonomy" id="1209778"/>
    <lineage>
        <taxon>Bacteria</taxon>
        <taxon>Pseudomonadati</taxon>
        <taxon>Pseudomonadota</taxon>
        <taxon>Gammaproteobacteria</taxon>
        <taxon>Salinisphaerales</taxon>
        <taxon>Salinisphaeraceae</taxon>
        <taxon>Salinisphaera</taxon>
    </lineage>
</organism>
<accession>A0A423Q0Z9</accession>
<evidence type="ECO:0000256" key="9">
    <source>
        <dbReference type="HAMAP-Rule" id="MF_00236"/>
    </source>
</evidence>
<feature type="compositionally biased region" description="Basic and acidic residues" evidence="10">
    <location>
        <begin position="43"/>
        <end position="54"/>
    </location>
</feature>
<evidence type="ECO:0000256" key="10">
    <source>
        <dbReference type="SAM" id="MobiDB-lite"/>
    </source>
</evidence>
<dbReference type="HAMAP" id="MF_00236">
    <property type="entry name" value="TatA_E"/>
    <property type="match status" value="1"/>
</dbReference>
<dbReference type="InterPro" id="IPR003369">
    <property type="entry name" value="TatA/B/E"/>
</dbReference>
<feature type="transmembrane region" description="Helical" evidence="9">
    <location>
        <begin position="6"/>
        <end position="23"/>
    </location>
</feature>
<evidence type="ECO:0000256" key="2">
    <source>
        <dbReference type="ARBA" id="ARBA00022448"/>
    </source>
</evidence>
<dbReference type="InParanoid" id="A0A423Q0Z9"/>
<evidence type="ECO:0000256" key="7">
    <source>
        <dbReference type="ARBA" id="ARBA00023010"/>
    </source>
</evidence>
<dbReference type="AlphaFoldDB" id="A0A423Q0Z9"/>
<evidence type="ECO:0000313" key="11">
    <source>
        <dbReference type="EMBL" id="ROO31923.1"/>
    </source>
</evidence>
<keyword evidence="6 9" id="KW-1133">Transmembrane helix</keyword>
<dbReference type="PANTHER" id="PTHR42982">
    <property type="entry name" value="SEC-INDEPENDENT PROTEIN TRANSLOCASE PROTEIN TATA"/>
    <property type="match status" value="1"/>
</dbReference>
<keyword evidence="2 9" id="KW-0813">Transport</keyword>
<keyword evidence="8 9" id="KW-0472">Membrane</keyword>
<comment type="similarity">
    <text evidence="9">Belongs to the TatA/E family.</text>
</comment>
<evidence type="ECO:0000256" key="8">
    <source>
        <dbReference type="ARBA" id="ARBA00023136"/>
    </source>
</evidence>
<feature type="compositionally biased region" description="Basic and acidic residues" evidence="10">
    <location>
        <begin position="65"/>
        <end position="86"/>
    </location>
</feature>
<evidence type="ECO:0000256" key="1">
    <source>
        <dbReference type="ARBA" id="ARBA00004162"/>
    </source>
</evidence>
<sequence length="86" mass="9714">MLSGISIWQLLIVLAIVLLLFGSKRLRNLGPDLGSALKGFRSAIKDEDKDKDKTEDDDDPQVVEHANRDRADSETHDRQRSNTPRD</sequence>
<evidence type="ECO:0000256" key="4">
    <source>
        <dbReference type="ARBA" id="ARBA00022692"/>
    </source>
</evidence>
<keyword evidence="4 9" id="KW-0812">Transmembrane</keyword>
<evidence type="ECO:0000313" key="12">
    <source>
        <dbReference type="Proteomes" id="UP000285310"/>
    </source>
</evidence>
<dbReference type="EMBL" id="AYKG01000003">
    <property type="protein sequence ID" value="ROO31923.1"/>
    <property type="molecule type" value="Genomic_DNA"/>
</dbReference>
<evidence type="ECO:0000256" key="6">
    <source>
        <dbReference type="ARBA" id="ARBA00022989"/>
    </source>
</evidence>
<comment type="subcellular location">
    <subcellularLocation>
        <location evidence="1 9">Cell membrane</location>
        <topology evidence="1 9">Single-pass membrane protein</topology>
    </subcellularLocation>
</comment>
<keyword evidence="5 9" id="KW-0653">Protein transport</keyword>
<gene>
    <name evidence="9" type="primary">tatA</name>
    <name evidence="11" type="ORF">SAJA_01860</name>
</gene>
<proteinExistence type="inferred from homology"/>
<keyword evidence="12" id="KW-1185">Reference proteome</keyword>
<dbReference type="GO" id="GO:0043953">
    <property type="term" value="P:protein transport by the Tat complex"/>
    <property type="evidence" value="ECO:0007669"/>
    <property type="project" value="UniProtKB-UniRule"/>
</dbReference>
<protein>
    <recommendedName>
        <fullName evidence="9">Sec-independent protein translocase protein TatA</fullName>
    </recommendedName>
</protein>
<feature type="region of interest" description="Disordered" evidence="10">
    <location>
        <begin position="40"/>
        <end position="86"/>
    </location>
</feature>
<evidence type="ECO:0000256" key="5">
    <source>
        <dbReference type="ARBA" id="ARBA00022927"/>
    </source>
</evidence>
<keyword evidence="7 9" id="KW-0811">Translocation</keyword>